<comment type="caution">
    <text evidence="1">The sequence shown here is derived from an EMBL/GenBank/DDBJ whole genome shotgun (WGS) entry which is preliminary data.</text>
</comment>
<proteinExistence type="predicted"/>
<sequence>MIVLAEKADVREGFQRILGEWIQELLEDVPGEEISIERSSDGWIILGPDDELVKSTIRLQARIPPIASENPPYTARIARISEGRVLVEYPDVRGETVRRSISPSSLAASLGYVGGDPISFLENAGLCEGGPISISANLPSLIQSKLLAKQVLRGLNRLLILNAIAPEVEEVLASDGIRGLIADYESLTLSAHIAYVRIGVKLEKASEKVSEGFENISKDIVVKPLSWDRLIEYWKPIPYEGLFFDGSY</sequence>
<name>A0A497EKI8_9CREN</name>
<dbReference type="Proteomes" id="UP000278475">
    <property type="component" value="Unassembled WGS sequence"/>
</dbReference>
<dbReference type="EMBL" id="QMQV01000123">
    <property type="protein sequence ID" value="RLE47486.1"/>
    <property type="molecule type" value="Genomic_DNA"/>
</dbReference>
<accession>A0A497EKI8</accession>
<evidence type="ECO:0000313" key="2">
    <source>
        <dbReference type="Proteomes" id="UP000278475"/>
    </source>
</evidence>
<evidence type="ECO:0000313" key="1">
    <source>
        <dbReference type="EMBL" id="RLE47486.1"/>
    </source>
</evidence>
<gene>
    <name evidence="1" type="ORF">DRJ31_08795</name>
</gene>
<organism evidence="1 2">
    <name type="scientific">Thermoproteota archaeon</name>
    <dbReference type="NCBI Taxonomy" id="2056631"/>
    <lineage>
        <taxon>Archaea</taxon>
        <taxon>Thermoproteota</taxon>
    </lineage>
</organism>
<protein>
    <submittedName>
        <fullName evidence="1">Uncharacterized protein</fullName>
    </submittedName>
</protein>
<dbReference type="AlphaFoldDB" id="A0A497EKI8"/>
<reference evidence="1 2" key="1">
    <citation type="submission" date="2018-06" db="EMBL/GenBank/DDBJ databases">
        <title>Extensive metabolic versatility and redundancy in microbially diverse, dynamic hydrothermal sediments.</title>
        <authorList>
            <person name="Dombrowski N."/>
            <person name="Teske A."/>
            <person name="Baker B.J."/>
        </authorList>
    </citation>
    <scope>NUCLEOTIDE SEQUENCE [LARGE SCALE GENOMIC DNA]</scope>
    <source>
        <strain evidence="1">B66_G16</strain>
    </source>
</reference>